<dbReference type="AlphaFoldDB" id="A0A2S2PFK6"/>
<dbReference type="Pfam" id="PF03372">
    <property type="entry name" value="Exo_endo_phos"/>
    <property type="match status" value="1"/>
</dbReference>
<dbReference type="GO" id="GO:0003824">
    <property type="term" value="F:catalytic activity"/>
    <property type="evidence" value="ECO:0007669"/>
    <property type="project" value="InterPro"/>
</dbReference>
<dbReference type="InterPro" id="IPR027124">
    <property type="entry name" value="Swc5/CFDP1/2"/>
</dbReference>
<feature type="region of interest" description="Disordered" evidence="1">
    <location>
        <begin position="1"/>
        <end position="29"/>
    </location>
</feature>
<dbReference type="InterPro" id="IPR036691">
    <property type="entry name" value="Endo/exonu/phosph_ase_sf"/>
</dbReference>
<evidence type="ECO:0000313" key="3">
    <source>
        <dbReference type="EMBL" id="MBY28227.1"/>
    </source>
</evidence>
<evidence type="ECO:0000256" key="1">
    <source>
        <dbReference type="SAM" id="MobiDB-lite"/>
    </source>
</evidence>
<accession>A0A2S2PFK6</accession>
<dbReference type="PANTHER" id="PTHR23227">
    <property type="entry name" value="BUCENTAUR RELATED"/>
    <property type="match status" value="1"/>
</dbReference>
<proteinExistence type="predicted"/>
<dbReference type="CDD" id="cd09076">
    <property type="entry name" value="L1-EN"/>
    <property type="match status" value="1"/>
</dbReference>
<reference evidence="3" key="1">
    <citation type="submission" date="2018-04" db="EMBL/GenBank/DDBJ databases">
        <title>Transcriptome of Schizaphis graminum biotype I.</title>
        <authorList>
            <person name="Scully E.D."/>
            <person name="Geib S.M."/>
            <person name="Palmer N.A."/>
            <person name="Koch K."/>
            <person name="Bradshaw J."/>
            <person name="Heng-Moss T."/>
            <person name="Sarath G."/>
        </authorList>
    </citation>
    <scope>NUCLEOTIDE SEQUENCE</scope>
</reference>
<dbReference type="PANTHER" id="PTHR23227:SF85">
    <property type="entry name" value="CRANIOFACIAL DEVELOPMENT PROTEIN 2"/>
    <property type="match status" value="1"/>
</dbReference>
<sequence>MKIDKKRNINTDNGNRNPESGRGRRSKASQVVIQRNPGHVGNKRNPTRIGTWNVRTLLSPGRLEELKQQMREKELDVLGVCETRWGDNDDFWIDDFRIIHSRGKQGKNGVALLLNKNYGTCIENTYHINDRILMVRIKTASVNSTIIQVYFPTSNSDEEEIEQIYNILEELIERIHHKDNLIITEDFNAVVGNVADSDVIGKYGLGTRNERGSRLVNFCKQNSFVITNIFFEVPLRRRYTWTAPGDTARYQLDYILVKYRYKN</sequence>
<dbReference type="InterPro" id="IPR005135">
    <property type="entry name" value="Endo/exonuclease/phosphatase"/>
</dbReference>
<gene>
    <name evidence="3" type="primary">CFDP2_0</name>
    <name evidence="3" type="ORF">g.102380</name>
</gene>
<dbReference type="EMBL" id="GGMR01015608">
    <property type="protein sequence ID" value="MBY28227.1"/>
    <property type="molecule type" value="Transcribed_RNA"/>
</dbReference>
<organism evidence="3">
    <name type="scientific">Schizaphis graminum</name>
    <name type="common">Green bug aphid</name>
    <dbReference type="NCBI Taxonomy" id="13262"/>
    <lineage>
        <taxon>Eukaryota</taxon>
        <taxon>Metazoa</taxon>
        <taxon>Ecdysozoa</taxon>
        <taxon>Arthropoda</taxon>
        <taxon>Hexapoda</taxon>
        <taxon>Insecta</taxon>
        <taxon>Pterygota</taxon>
        <taxon>Neoptera</taxon>
        <taxon>Paraneoptera</taxon>
        <taxon>Hemiptera</taxon>
        <taxon>Sternorrhyncha</taxon>
        <taxon>Aphidomorpha</taxon>
        <taxon>Aphidoidea</taxon>
        <taxon>Aphididae</taxon>
        <taxon>Aphidini</taxon>
        <taxon>Schizaphis</taxon>
    </lineage>
</organism>
<evidence type="ECO:0000259" key="2">
    <source>
        <dbReference type="Pfam" id="PF03372"/>
    </source>
</evidence>
<dbReference type="Gene3D" id="3.60.10.10">
    <property type="entry name" value="Endonuclease/exonuclease/phosphatase"/>
    <property type="match status" value="1"/>
</dbReference>
<protein>
    <submittedName>
        <fullName evidence="3">Craniofacial development protein 2</fullName>
    </submittedName>
</protein>
<name>A0A2S2PFK6_SCHGA</name>
<feature type="domain" description="Endonuclease/exonuclease/phosphatase" evidence="2">
    <location>
        <begin position="50"/>
        <end position="258"/>
    </location>
</feature>
<dbReference type="SUPFAM" id="SSF56219">
    <property type="entry name" value="DNase I-like"/>
    <property type="match status" value="1"/>
</dbReference>